<dbReference type="RefSeq" id="WP_008385073.1">
    <property type="nucleotide sequence ID" value="NZ_AOIV01000011.1"/>
</dbReference>
<dbReference type="EMBL" id="AOIV01000011">
    <property type="protein sequence ID" value="ELZ32447.1"/>
    <property type="molecule type" value="Genomic_DNA"/>
</dbReference>
<dbReference type="OrthoDB" id="282366at2157"/>
<dbReference type="PATRIC" id="fig|1227487.5.peg.1317"/>
<evidence type="ECO:0000313" key="3">
    <source>
        <dbReference type="Proteomes" id="UP000011513"/>
    </source>
</evidence>
<organism evidence="2 3">
    <name type="scientific">Halogeometricum pallidum JCM 14848</name>
    <dbReference type="NCBI Taxonomy" id="1227487"/>
    <lineage>
        <taxon>Archaea</taxon>
        <taxon>Methanobacteriati</taxon>
        <taxon>Methanobacteriota</taxon>
        <taxon>Stenosarchaea group</taxon>
        <taxon>Halobacteria</taxon>
        <taxon>Halobacteriales</taxon>
        <taxon>Haloferacaceae</taxon>
        <taxon>Halogeometricum</taxon>
    </lineage>
</organism>
<feature type="domain" description="UspA" evidence="1">
    <location>
        <begin position="8"/>
        <end position="132"/>
    </location>
</feature>
<accession>M0DCH4</accession>
<dbReference type="InterPro" id="IPR014729">
    <property type="entry name" value="Rossmann-like_a/b/a_fold"/>
</dbReference>
<proteinExistence type="predicted"/>
<dbReference type="eggNOG" id="arCOG00450">
    <property type="taxonomic scope" value="Archaea"/>
</dbReference>
<dbReference type="AlphaFoldDB" id="M0DCH4"/>
<gene>
    <name evidence="2" type="ORF">C474_06487</name>
</gene>
<evidence type="ECO:0000259" key="1">
    <source>
        <dbReference type="Pfam" id="PF00582"/>
    </source>
</evidence>
<sequence length="145" mass="16111">MSRAFTDSIVVPVANEEDARETARALEPYDIEHVTILFVIEKGEGVPDKTPVEQSERMADKSFATFHEKFPRADVEVAYRRDVVDGILDVASGIDASAIVFRPRGGSRIVQFLSGDKSLRLITEADRPVIALPNPPSEDEKETRK</sequence>
<comment type="caution">
    <text evidence="2">The sequence shown here is derived from an EMBL/GenBank/DDBJ whole genome shotgun (WGS) entry which is preliminary data.</text>
</comment>
<keyword evidence="3" id="KW-1185">Reference proteome</keyword>
<dbReference type="Gene3D" id="3.40.50.620">
    <property type="entry name" value="HUPs"/>
    <property type="match status" value="1"/>
</dbReference>
<dbReference type="InParanoid" id="M0DCH4"/>
<name>M0DCH4_HALPD</name>
<dbReference type="Proteomes" id="UP000011513">
    <property type="component" value="Unassembled WGS sequence"/>
</dbReference>
<evidence type="ECO:0000313" key="2">
    <source>
        <dbReference type="EMBL" id="ELZ32447.1"/>
    </source>
</evidence>
<dbReference type="SUPFAM" id="SSF52402">
    <property type="entry name" value="Adenine nucleotide alpha hydrolases-like"/>
    <property type="match status" value="1"/>
</dbReference>
<dbReference type="Pfam" id="PF00582">
    <property type="entry name" value="Usp"/>
    <property type="match status" value="1"/>
</dbReference>
<protein>
    <submittedName>
        <fullName evidence="2">Universal stress protein</fullName>
    </submittedName>
</protein>
<reference evidence="2 3" key="1">
    <citation type="journal article" date="2014" name="PLoS Genet.">
        <title>Phylogenetically driven sequencing of extremely halophilic archaea reveals strategies for static and dynamic osmo-response.</title>
        <authorList>
            <person name="Becker E.A."/>
            <person name="Seitzer P.M."/>
            <person name="Tritt A."/>
            <person name="Larsen D."/>
            <person name="Krusor M."/>
            <person name="Yao A.I."/>
            <person name="Wu D."/>
            <person name="Madern D."/>
            <person name="Eisen J.A."/>
            <person name="Darling A.E."/>
            <person name="Facciotti M.T."/>
        </authorList>
    </citation>
    <scope>NUCLEOTIDE SEQUENCE [LARGE SCALE GENOMIC DNA]</scope>
    <source>
        <strain evidence="2 3">JCM 14848</strain>
    </source>
</reference>
<dbReference type="InterPro" id="IPR006016">
    <property type="entry name" value="UspA"/>
</dbReference>